<sequence>MANHLNAELRIFLICRIWQVPIIWHLTDDTCFYDFSCRNNGLSGKDF</sequence>
<gene>
    <name evidence="1" type="ORF">dnm_047850</name>
</gene>
<dbReference type="AlphaFoldDB" id="A0A975GQA4"/>
<accession>A0A975GQA4</accession>
<protein>
    <submittedName>
        <fullName evidence="1">Uncharacterized protein</fullName>
    </submittedName>
</protein>
<dbReference type="Proteomes" id="UP000663722">
    <property type="component" value="Chromosome"/>
</dbReference>
<proteinExistence type="predicted"/>
<keyword evidence="2" id="KW-1185">Reference proteome</keyword>
<dbReference type="EMBL" id="CP061800">
    <property type="protein sequence ID" value="QTA88738.1"/>
    <property type="molecule type" value="Genomic_DNA"/>
</dbReference>
<evidence type="ECO:0000313" key="1">
    <source>
        <dbReference type="EMBL" id="QTA88738.1"/>
    </source>
</evidence>
<name>A0A975GQA4_9BACT</name>
<organism evidence="1 2">
    <name type="scientific">Desulfonema magnum</name>
    <dbReference type="NCBI Taxonomy" id="45655"/>
    <lineage>
        <taxon>Bacteria</taxon>
        <taxon>Pseudomonadati</taxon>
        <taxon>Thermodesulfobacteriota</taxon>
        <taxon>Desulfobacteria</taxon>
        <taxon>Desulfobacterales</taxon>
        <taxon>Desulfococcaceae</taxon>
        <taxon>Desulfonema</taxon>
    </lineage>
</organism>
<evidence type="ECO:0000313" key="2">
    <source>
        <dbReference type="Proteomes" id="UP000663722"/>
    </source>
</evidence>
<reference evidence="1" key="1">
    <citation type="journal article" date="2021" name="Microb. Physiol.">
        <title>Proteogenomic Insights into the Physiology of Marine, Sulfate-Reducing, Filamentous Desulfonema limicola and Desulfonema magnum.</title>
        <authorList>
            <person name="Schnaars V."/>
            <person name="Wohlbrand L."/>
            <person name="Scheve S."/>
            <person name="Hinrichs C."/>
            <person name="Reinhardt R."/>
            <person name="Rabus R."/>
        </authorList>
    </citation>
    <scope>NUCLEOTIDE SEQUENCE</scope>
    <source>
        <strain evidence="1">4be13</strain>
    </source>
</reference>
<dbReference type="KEGG" id="dmm:dnm_047850"/>